<organism evidence="1 2">
    <name type="scientific">Nitrosomonas communis</name>
    <dbReference type="NCBI Taxonomy" id="44574"/>
    <lineage>
        <taxon>Bacteria</taxon>
        <taxon>Pseudomonadati</taxon>
        <taxon>Pseudomonadota</taxon>
        <taxon>Betaproteobacteria</taxon>
        <taxon>Nitrosomonadales</taxon>
        <taxon>Nitrosomonadaceae</taxon>
        <taxon>Nitrosomonas</taxon>
    </lineage>
</organism>
<evidence type="ECO:0000313" key="2">
    <source>
        <dbReference type="Proteomes" id="UP000034156"/>
    </source>
</evidence>
<proteinExistence type="predicted"/>
<protein>
    <submittedName>
        <fullName evidence="1">Uncharacterized protein</fullName>
    </submittedName>
</protein>
<dbReference type="EMBL" id="CP011451">
    <property type="protein sequence ID" value="AKH38879.1"/>
    <property type="molecule type" value="Genomic_DNA"/>
</dbReference>
<reference evidence="2" key="1">
    <citation type="submission" date="2015-05" db="EMBL/GenBank/DDBJ databases">
        <title>Draft genome of Nitrosomonas communis strain Nm2.</title>
        <authorList>
            <person name="Kozlowski J.A."/>
            <person name="Kits K.D."/>
            <person name="Stein L.Y."/>
        </authorList>
    </citation>
    <scope>NUCLEOTIDE SEQUENCE [LARGE SCALE GENOMIC DNA]</scope>
    <source>
        <strain evidence="2">Nm2</strain>
    </source>
</reference>
<dbReference type="AlphaFoldDB" id="A0A0F7KIY6"/>
<name>A0A0F7KIY6_9PROT</name>
<evidence type="ECO:0000313" key="1">
    <source>
        <dbReference type="EMBL" id="AKH38879.1"/>
    </source>
</evidence>
<gene>
    <name evidence="1" type="ORF">AAW31_15460</name>
</gene>
<sequence>MLKLRYFFGSVYQVYYTIYFLPPCPIMLIENTEKLIDENDSTLIIKERLLLLKDQLVAYDKELTGCRKKVSALADMICYLESEIQNIKLENFTFTENMEKLHSPDPHDYQCSLCGSIKLKRIESTFQETFGRFDAKNAFFICLDCGKEKVIKIDPP</sequence>
<dbReference type="Proteomes" id="UP000034156">
    <property type="component" value="Chromosome"/>
</dbReference>
<reference evidence="1 2" key="2">
    <citation type="journal article" date="2016" name="Genome Announc.">
        <title>Genome Sequence of Nitrosomonas communis Strain Nm2, a Mesophilic Ammonia-Oxidizing Bacterium Isolated from Mediterranean Soil.</title>
        <authorList>
            <person name="Kozlowski J.A."/>
            <person name="Kits K.D."/>
            <person name="Stein L.Y."/>
        </authorList>
    </citation>
    <scope>NUCLEOTIDE SEQUENCE [LARGE SCALE GENOMIC DNA]</scope>
    <source>
        <strain evidence="1 2">Nm2</strain>
    </source>
</reference>
<dbReference type="PATRIC" id="fig|44574.3.peg.3746"/>
<dbReference type="KEGG" id="nco:AAW31_15460"/>
<dbReference type="RefSeq" id="WP_046850913.1">
    <property type="nucleotide sequence ID" value="NZ_VNHT01000007.1"/>
</dbReference>
<accession>A0A0F7KIY6</accession>
<keyword evidence="2" id="KW-1185">Reference proteome</keyword>